<evidence type="ECO:0000313" key="2">
    <source>
        <dbReference type="EMBL" id="CAG6399107.1"/>
    </source>
</evidence>
<gene>
    <name evidence="2" type="ORF">SCOCK_800005</name>
</gene>
<feature type="compositionally biased region" description="Basic residues" evidence="1">
    <location>
        <begin position="119"/>
        <end position="130"/>
    </location>
</feature>
<keyword evidence="3" id="KW-1185">Reference proteome</keyword>
<feature type="compositionally biased region" description="Basic and acidic residues" evidence="1">
    <location>
        <begin position="139"/>
        <end position="148"/>
    </location>
</feature>
<protein>
    <submittedName>
        <fullName evidence="2">Uncharacterized protein</fullName>
    </submittedName>
</protein>
<dbReference type="AlphaFoldDB" id="A0A9W4E1B0"/>
<organism evidence="2 3">
    <name type="scientific">Actinacidiphila cocklensis</name>
    <dbReference type="NCBI Taxonomy" id="887465"/>
    <lineage>
        <taxon>Bacteria</taxon>
        <taxon>Bacillati</taxon>
        <taxon>Actinomycetota</taxon>
        <taxon>Actinomycetes</taxon>
        <taxon>Kitasatosporales</taxon>
        <taxon>Streptomycetaceae</taxon>
        <taxon>Actinacidiphila</taxon>
    </lineage>
</organism>
<dbReference type="EMBL" id="CAJSLV010000115">
    <property type="protein sequence ID" value="CAG6399107.1"/>
    <property type="molecule type" value="Genomic_DNA"/>
</dbReference>
<feature type="region of interest" description="Disordered" evidence="1">
    <location>
        <begin position="83"/>
        <end position="195"/>
    </location>
</feature>
<comment type="caution">
    <text evidence="2">The sequence shown here is derived from an EMBL/GenBank/DDBJ whole genome shotgun (WGS) entry which is preliminary data.</text>
</comment>
<reference evidence="2" key="1">
    <citation type="submission" date="2021-05" db="EMBL/GenBank/DDBJ databases">
        <authorList>
            <person name="Arsene-Ploetze F."/>
        </authorList>
    </citation>
    <scope>NUCLEOTIDE SEQUENCE</scope>
    <source>
        <strain evidence="2">DSM 42138</strain>
    </source>
</reference>
<name>A0A9W4E1B0_9ACTN</name>
<proteinExistence type="predicted"/>
<accession>A0A9W4E1B0</accession>
<feature type="compositionally biased region" description="Low complexity" evidence="1">
    <location>
        <begin position="10"/>
        <end position="29"/>
    </location>
</feature>
<feature type="compositionally biased region" description="Basic and acidic residues" evidence="1">
    <location>
        <begin position="95"/>
        <end position="118"/>
    </location>
</feature>
<evidence type="ECO:0000313" key="3">
    <source>
        <dbReference type="Proteomes" id="UP001152519"/>
    </source>
</evidence>
<dbReference type="Proteomes" id="UP001152519">
    <property type="component" value="Unassembled WGS sequence"/>
</dbReference>
<evidence type="ECO:0000256" key="1">
    <source>
        <dbReference type="SAM" id="MobiDB-lite"/>
    </source>
</evidence>
<feature type="region of interest" description="Disordered" evidence="1">
    <location>
        <begin position="1"/>
        <end position="43"/>
    </location>
</feature>
<sequence>MPSRWAVRFPPSAGSARSSPRPRGGSPCGGRPPCPPSRLGSQFPEPLQILPLAVPCLPAAPSWPSAQFRPQSFAWGYPQRRLKNGCPLRRGRTPARGECRASEDAGQKGRGELRDQPRRSRRQATHRKGQSPRALGAELRAEPRRTEGCELTARGNHPGALGYPQARLWGRNCVRSHGPGGGRMLSPARQGVPPP</sequence>